<dbReference type="EMBL" id="CM000914">
    <property type="protein sequence ID" value="EFG03716.2"/>
    <property type="molecule type" value="Genomic_DNA"/>
</dbReference>
<sequence>MEWFRGECEPYAAWKARTPVLLQVCRSCPARAACCGLALRDLEGMDLNRGEDDMVRGGLLAGELRELGTAQARDIEEAVARDDEAAGVFRRRRTLGAGLDRDTLGTASGSAGQNQPQSGAGVHRRAVGGFVPVFNPGPAERRPAERRTPLRVEDGVVDDVQDEEEREWLEPHDDPAQQLHRLVRHLTADGDQRASAAGRKERRTLAEMAPGHVRQPLLTLTSTSAGRGGAR</sequence>
<feature type="region of interest" description="Disordered" evidence="1">
    <location>
        <begin position="188"/>
        <end position="231"/>
    </location>
</feature>
<keyword evidence="3" id="KW-0614">Plasmid</keyword>
<organism evidence="3 4">
    <name type="scientific">Streptomyces clavuligerus</name>
    <dbReference type="NCBI Taxonomy" id="1901"/>
    <lineage>
        <taxon>Bacteria</taxon>
        <taxon>Bacillati</taxon>
        <taxon>Actinomycetota</taxon>
        <taxon>Actinomycetes</taxon>
        <taxon>Kitasatosporales</taxon>
        <taxon>Streptomycetaceae</taxon>
        <taxon>Streptomyces</taxon>
    </lineage>
</organism>
<keyword evidence="4" id="KW-1185">Reference proteome</keyword>
<dbReference type="eggNOG" id="ENOG5032ECB">
    <property type="taxonomic scope" value="Bacteria"/>
</dbReference>
<dbReference type="Proteomes" id="UP000002357">
    <property type="component" value="Plasmid pSCL4"/>
</dbReference>
<evidence type="ECO:0000313" key="3">
    <source>
        <dbReference type="EMBL" id="EFG03716.2"/>
    </source>
</evidence>
<protein>
    <recommendedName>
        <fullName evidence="2">4Fe-4S Wbl-type domain-containing protein</fullName>
    </recommendedName>
</protein>
<evidence type="ECO:0000256" key="1">
    <source>
        <dbReference type="SAM" id="MobiDB-lite"/>
    </source>
</evidence>
<proteinExistence type="predicted"/>
<accession>D5SIH3</accession>
<evidence type="ECO:0000259" key="2">
    <source>
        <dbReference type="PROSITE" id="PS51674"/>
    </source>
</evidence>
<feature type="compositionally biased region" description="Polar residues" evidence="1">
    <location>
        <begin position="105"/>
        <end position="118"/>
    </location>
</feature>
<dbReference type="PROSITE" id="PS51674">
    <property type="entry name" value="4FE4S_WBL"/>
    <property type="match status" value="1"/>
</dbReference>
<evidence type="ECO:0000313" key="4">
    <source>
        <dbReference type="Proteomes" id="UP000002357"/>
    </source>
</evidence>
<gene>
    <name evidence="3" type="ORF">SCLAV_p0225</name>
</gene>
<feature type="domain" description="4Fe-4S Wbl-type" evidence="2">
    <location>
        <begin position="1"/>
        <end position="66"/>
    </location>
</feature>
<dbReference type="RefSeq" id="WP_003962981.1">
    <property type="nucleotide sequence ID" value="NZ_WKJU01000823.1"/>
</dbReference>
<dbReference type="AlphaFoldDB" id="D5SIH3"/>
<geneLocation type="plasmid" evidence="3 4">
    <name>pSCL4</name>
</geneLocation>
<dbReference type="InterPro" id="IPR034768">
    <property type="entry name" value="4FE4S_WBL"/>
</dbReference>
<feature type="region of interest" description="Disordered" evidence="1">
    <location>
        <begin position="100"/>
        <end position="122"/>
    </location>
</feature>
<reference evidence="3 4" key="1">
    <citation type="journal article" date="2010" name="Genome Biol. Evol.">
        <title>The sequence of a 1.8-mb bacterial linear plasmid reveals a rich evolutionary reservoir of secondary metabolic pathways.</title>
        <authorList>
            <person name="Medema M.H."/>
            <person name="Trefzer A."/>
            <person name="Kovalchuk A."/>
            <person name="van den Berg M."/>
            <person name="Mueller U."/>
            <person name="Heijne W."/>
            <person name="Wu L."/>
            <person name="Alam M.T."/>
            <person name="Ronning C.M."/>
            <person name="Nierman W.C."/>
            <person name="Bovenberg R.A.L."/>
            <person name="Breitling R."/>
            <person name="Takano E."/>
        </authorList>
    </citation>
    <scope>NUCLEOTIDE SEQUENCE [LARGE SCALE GENOMIC DNA]</scope>
    <source>
        <strain evidence="4">ATCC 27064 / DSM 738 / JCM 4710 / NBRC 13307 / NCIMB 12785 / NRRL 3585 / VKM Ac-602</strain>
        <plasmid evidence="3">pSCL4</plasmid>
    </source>
</reference>
<name>D5SIH3_STRCL</name>